<dbReference type="RefSeq" id="WP_062369808.1">
    <property type="nucleotide sequence ID" value="NZ_LNCD01000059.1"/>
</dbReference>
<evidence type="ECO:0000256" key="1">
    <source>
        <dbReference type="ARBA" id="ARBA00005995"/>
    </source>
</evidence>
<dbReference type="EMBL" id="LNCD01000144">
    <property type="protein sequence ID" value="KWV40942.1"/>
    <property type="molecule type" value="Genomic_DNA"/>
</dbReference>
<dbReference type="SUPFAM" id="SSF54373">
    <property type="entry name" value="FAD-linked reductases, C-terminal domain"/>
    <property type="match status" value="1"/>
</dbReference>
<dbReference type="EMBL" id="LNCD01000100">
    <property type="protein sequence ID" value="KWV48003.1"/>
    <property type="molecule type" value="Genomic_DNA"/>
</dbReference>
<sequence length="369" mass="39641">MRNTKVAIIGGGFAGLHTARLLHAAEIEFLLIEARATLGGRIETVNETGQPDADGFDLGPSWIWPRMQPAIAALVAELDLLTFAQNSDGDVVFERMSRESAKRYPGLNQEPEALRFIGGSASLVRALAQGLPEAALWCGAQVTAMRLNETGVELSLRFADGRIELIQASQVIAALPPRILEATVQFEPAQEKGTIELWRQTPTWMAPHAKFFAIYDRPFWREAGFSGTAQSMVGPLTEIHDATTYSGKAALFGFVGMGAEQRAAIGAVALKEASIRQFTRIFGPQAAHPRATLYKDWAADPLTATSADWFSAGHPNGPGGGWIASPWKERLVLAGSETSRGEAGYLAGAVQASSQAARDVISKLVVEQS</sequence>
<comment type="similarity">
    <text evidence="1">Belongs to the flavin monoamine oxidase family.</text>
</comment>
<accession>A0A109JSY4</accession>
<proteinExistence type="inferred from homology"/>
<name>A0A109JSY4_9HYPH</name>
<dbReference type="Proteomes" id="UP000068164">
    <property type="component" value="Unassembled WGS sequence"/>
</dbReference>
<dbReference type="Gene3D" id="3.50.50.60">
    <property type="entry name" value="FAD/NAD(P)-binding domain"/>
    <property type="match status" value="2"/>
</dbReference>
<keyword evidence="7" id="KW-1185">Reference proteome</keyword>
<reference evidence="6 7" key="1">
    <citation type="submission" date="2015-11" db="EMBL/GenBank/DDBJ databases">
        <title>Draft Genome Sequence of the Strain BR 10423 (Rhizobium sp.) isolated from nodules of Mimosa pudica.</title>
        <authorList>
            <person name="Barauna A.C."/>
            <person name="Zilli J.E."/>
            <person name="Simoes-Araujo J.L."/>
            <person name="Reis V.M."/>
            <person name="James E.K."/>
            <person name="Reis F.B.Jr."/>
            <person name="Rouws L.F."/>
            <person name="Passos S.R."/>
            <person name="Gois S.R."/>
        </authorList>
    </citation>
    <scope>NUCLEOTIDE SEQUENCE [LARGE SCALE GENOMIC DNA]</scope>
    <source>
        <strain evidence="6 7">BR10423</strain>
    </source>
</reference>
<dbReference type="Pfam" id="PF01593">
    <property type="entry name" value="Amino_oxidase"/>
    <property type="match status" value="1"/>
</dbReference>
<evidence type="ECO:0000313" key="7">
    <source>
        <dbReference type="Proteomes" id="UP000068164"/>
    </source>
</evidence>
<evidence type="ECO:0000313" key="6">
    <source>
        <dbReference type="EMBL" id="KWV54597.1"/>
    </source>
</evidence>
<dbReference type="AlphaFoldDB" id="A0A109JSY4"/>
<dbReference type="PANTHER" id="PTHR43563">
    <property type="entry name" value="AMINE OXIDASE"/>
    <property type="match status" value="1"/>
</dbReference>
<dbReference type="InterPro" id="IPR002937">
    <property type="entry name" value="Amino_oxidase"/>
</dbReference>
<dbReference type="EMBL" id="LNCD01000059">
    <property type="protein sequence ID" value="KWV54597.1"/>
    <property type="molecule type" value="Genomic_DNA"/>
</dbReference>
<feature type="domain" description="Amine oxidase" evidence="2">
    <location>
        <begin position="108"/>
        <end position="361"/>
    </location>
</feature>
<dbReference type="SUPFAM" id="SSF51905">
    <property type="entry name" value="FAD/NAD(P)-binding domain"/>
    <property type="match status" value="1"/>
</dbReference>
<evidence type="ECO:0000259" key="2">
    <source>
        <dbReference type="Pfam" id="PF01593"/>
    </source>
</evidence>
<dbReference type="PANTHER" id="PTHR43563:SF1">
    <property type="entry name" value="AMINE OXIDASE [FLAVIN-CONTAINING] B"/>
    <property type="match status" value="1"/>
</dbReference>
<dbReference type="InterPro" id="IPR036188">
    <property type="entry name" value="FAD/NAD-bd_sf"/>
</dbReference>
<evidence type="ECO:0000313" key="3">
    <source>
        <dbReference type="EMBL" id="KWV40942.1"/>
    </source>
</evidence>
<comment type="caution">
    <text evidence="6">The sequence shown here is derived from an EMBL/GenBank/DDBJ whole genome shotgun (WGS) entry which is preliminary data.</text>
</comment>
<dbReference type="EMBL" id="LNCD01000099">
    <property type="protein sequence ID" value="KWV48064.1"/>
    <property type="molecule type" value="Genomic_DNA"/>
</dbReference>
<protein>
    <submittedName>
        <fullName evidence="6">Amine oxidase</fullName>
    </submittedName>
</protein>
<dbReference type="GO" id="GO:0016491">
    <property type="term" value="F:oxidoreductase activity"/>
    <property type="evidence" value="ECO:0007669"/>
    <property type="project" value="InterPro"/>
</dbReference>
<dbReference type="InterPro" id="IPR050703">
    <property type="entry name" value="Flavin_MAO"/>
</dbReference>
<evidence type="ECO:0000313" key="5">
    <source>
        <dbReference type="EMBL" id="KWV48064.1"/>
    </source>
</evidence>
<dbReference type="Pfam" id="PF13450">
    <property type="entry name" value="NAD_binding_8"/>
    <property type="match status" value="1"/>
</dbReference>
<gene>
    <name evidence="5" type="ORF">AS026_12170</name>
    <name evidence="4" type="ORF">AS026_12255</name>
    <name evidence="3" type="ORF">AS026_24570</name>
    <name evidence="6" type="ORF">AS026_38795</name>
</gene>
<dbReference type="OrthoDB" id="337830at2"/>
<organism evidence="6 7">
    <name type="scientific">Rhizobium altiplani</name>
    <dbReference type="NCBI Taxonomy" id="1864509"/>
    <lineage>
        <taxon>Bacteria</taxon>
        <taxon>Pseudomonadati</taxon>
        <taxon>Pseudomonadota</taxon>
        <taxon>Alphaproteobacteria</taxon>
        <taxon>Hyphomicrobiales</taxon>
        <taxon>Rhizobiaceae</taxon>
        <taxon>Rhizobium/Agrobacterium group</taxon>
        <taxon>Rhizobium</taxon>
    </lineage>
</organism>
<evidence type="ECO:0000313" key="4">
    <source>
        <dbReference type="EMBL" id="KWV48003.1"/>
    </source>
</evidence>